<name>A0ABT1N465_9GAMM</name>
<protein>
    <submittedName>
        <fullName evidence="1">Uncharacterized protein</fullName>
    </submittedName>
</protein>
<organism evidence="1 2">
    <name type="scientific">Photobacterium pectinilyticum</name>
    <dbReference type="NCBI Taxonomy" id="2906793"/>
    <lineage>
        <taxon>Bacteria</taxon>
        <taxon>Pseudomonadati</taxon>
        <taxon>Pseudomonadota</taxon>
        <taxon>Gammaproteobacteria</taxon>
        <taxon>Vibrionales</taxon>
        <taxon>Vibrionaceae</taxon>
        <taxon>Photobacterium</taxon>
    </lineage>
</organism>
<keyword evidence="2" id="KW-1185">Reference proteome</keyword>
<dbReference type="Proteomes" id="UP001524460">
    <property type="component" value="Unassembled WGS sequence"/>
</dbReference>
<accession>A0ABT1N465</accession>
<reference evidence="1 2" key="1">
    <citation type="submission" date="2022-07" db="EMBL/GenBank/DDBJ databases">
        <title>Photobacterium pectinilyticum sp. nov., a marine bacterium isolated from surface seawater of Qingdao offshore.</title>
        <authorList>
            <person name="Wang X."/>
        </authorList>
    </citation>
    <scope>NUCLEOTIDE SEQUENCE [LARGE SCALE GENOMIC DNA]</scope>
    <source>
        <strain evidence="1 2">ZSDE20</strain>
    </source>
</reference>
<gene>
    <name evidence="1" type="ORF">NHN17_15825</name>
</gene>
<proteinExistence type="predicted"/>
<evidence type="ECO:0000313" key="1">
    <source>
        <dbReference type="EMBL" id="MCQ1059521.1"/>
    </source>
</evidence>
<dbReference type="RefSeq" id="WP_255043586.1">
    <property type="nucleotide sequence ID" value="NZ_JANEYT010000038.1"/>
</dbReference>
<sequence length="133" mass="15259">MLTNLFLPHQSIDKTVDVQIPVMNESIPAKLKLRYQKGQLKANLHLCNKDGNGKLDLFYPRIASEFKRQAQLNFSQCCRSRYLPNSLLDSQVSKWCNDNAKLYISYETLRGLKVTEHKKGGIRIKAANSDLYV</sequence>
<comment type="caution">
    <text evidence="1">The sequence shown here is derived from an EMBL/GenBank/DDBJ whole genome shotgun (WGS) entry which is preliminary data.</text>
</comment>
<dbReference type="EMBL" id="JANEYT010000038">
    <property type="protein sequence ID" value="MCQ1059521.1"/>
    <property type="molecule type" value="Genomic_DNA"/>
</dbReference>
<evidence type="ECO:0000313" key="2">
    <source>
        <dbReference type="Proteomes" id="UP001524460"/>
    </source>
</evidence>